<evidence type="ECO:0000256" key="6">
    <source>
        <dbReference type="SAM" id="MobiDB-lite"/>
    </source>
</evidence>
<feature type="transmembrane region" description="Helical" evidence="7">
    <location>
        <begin position="448"/>
        <end position="469"/>
    </location>
</feature>
<keyword evidence="5 7" id="KW-0472">Membrane</keyword>
<accession>A0AAD9QJJ6</accession>
<organism evidence="9 10">
    <name type="scientific">Acropora cervicornis</name>
    <name type="common">Staghorn coral</name>
    <dbReference type="NCBI Taxonomy" id="6130"/>
    <lineage>
        <taxon>Eukaryota</taxon>
        <taxon>Metazoa</taxon>
        <taxon>Cnidaria</taxon>
        <taxon>Anthozoa</taxon>
        <taxon>Hexacorallia</taxon>
        <taxon>Scleractinia</taxon>
        <taxon>Astrocoeniina</taxon>
        <taxon>Acroporidae</taxon>
        <taxon>Acropora</taxon>
    </lineage>
</organism>
<dbReference type="PANTHER" id="PTHR16172">
    <property type="entry name" value="MAJOR FACILITATOR SUPERFAMILY DOMAIN-CONTAINING PROTEIN 6-LIKE"/>
    <property type="match status" value="1"/>
</dbReference>
<evidence type="ECO:0000259" key="8">
    <source>
        <dbReference type="Pfam" id="PF12832"/>
    </source>
</evidence>
<evidence type="ECO:0000256" key="7">
    <source>
        <dbReference type="SAM" id="Phobius"/>
    </source>
</evidence>
<feature type="transmembrane region" description="Helical" evidence="7">
    <location>
        <begin position="632"/>
        <end position="651"/>
    </location>
</feature>
<evidence type="ECO:0000256" key="1">
    <source>
        <dbReference type="ARBA" id="ARBA00004141"/>
    </source>
</evidence>
<dbReference type="Gene3D" id="1.20.1250.20">
    <property type="entry name" value="MFS general substrate transporter like domains"/>
    <property type="match status" value="2"/>
</dbReference>
<comment type="subcellular location">
    <subcellularLocation>
        <location evidence="1">Membrane</location>
        <topology evidence="1">Multi-pass membrane protein</topology>
    </subcellularLocation>
</comment>
<dbReference type="EMBL" id="JARQWQ010000028">
    <property type="protein sequence ID" value="KAK2562478.1"/>
    <property type="molecule type" value="Genomic_DNA"/>
</dbReference>
<dbReference type="Pfam" id="PF12832">
    <property type="entry name" value="MFS_1_like"/>
    <property type="match status" value="1"/>
</dbReference>
<dbReference type="PANTHER" id="PTHR16172:SF2">
    <property type="entry name" value="MAJOR FACILITATOR SUPERFAMILY DOMAIN-CONTAINING PROTEIN 6"/>
    <property type="match status" value="1"/>
</dbReference>
<evidence type="ECO:0000256" key="5">
    <source>
        <dbReference type="ARBA" id="ARBA00023136"/>
    </source>
</evidence>
<feature type="transmembrane region" description="Helical" evidence="7">
    <location>
        <begin position="568"/>
        <end position="589"/>
    </location>
</feature>
<name>A0AAD9QJJ6_ACRCE</name>
<comment type="caution">
    <text evidence="9">The sequence shown here is derived from an EMBL/GenBank/DDBJ whole genome shotgun (WGS) entry which is preliminary data.</text>
</comment>
<feature type="transmembrane region" description="Helical" evidence="7">
    <location>
        <begin position="108"/>
        <end position="127"/>
    </location>
</feature>
<protein>
    <submittedName>
        <fullName evidence="9">Major facilitator superfamily domain-containing protein 6</fullName>
    </submittedName>
</protein>
<dbReference type="InterPro" id="IPR036259">
    <property type="entry name" value="MFS_trans_sf"/>
</dbReference>
<evidence type="ECO:0000256" key="3">
    <source>
        <dbReference type="ARBA" id="ARBA00022692"/>
    </source>
</evidence>
<reference evidence="9" key="2">
    <citation type="journal article" date="2023" name="Science">
        <title>Genomic signatures of disease resistance in endangered staghorn corals.</title>
        <authorList>
            <person name="Vollmer S.V."/>
            <person name="Selwyn J.D."/>
            <person name="Despard B.A."/>
            <person name="Roesel C.L."/>
        </authorList>
    </citation>
    <scope>NUCLEOTIDE SEQUENCE</scope>
    <source>
        <strain evidence="9">K2</strain>
    </source>
</reference>
<dbReference type="SUPFAM" id="SSF103473">
    <property type="entry name" value="MFS general substrate transporter"/>
    <property type="match status" value="2"/>
</dbReference>
<proteinExistence type="inferred from homology"/>
<keyword evidence="4 7" id="KW-1133">Transmembrane helix</keyword>
<gene>
    <name evidence="9" type="ORF">P5673_014142</name>
</gene>
<keyword evidence="10" id="KW-1185">Reference proteome</keyword>
<sequence>MTTMPQERIYKVSKNHSTEVASSGETHFKGKGLTLETESNDFLGFAPVLRNEEDPLKVNNRPDQTVAQINKIDDRKTPSSVSSDQNQDHVHSRCFSGINRRLLIYKSFYFFFFSSVGALFPYLAVFYKQLWLTSHETGILIGIRPLIQLIGTPMWGVIADTYNRSKLIFLVSLSAWLVSNYSLSLVSPVLHLSICTDNATIGIIEEILERLKNKTPPVKNSTDNTRQKHKGRVTVNTGKGSEGSEHWFEIGGQLNHSNQTTWKIVSYKSKRLAKEESPRFITVLENLFHNMRNGPTFIGESSFNFDETRHSIYRKKVLQNIKFLPNNQQKRRLSSKAKTNELFTHSRNSFSGLNSNGYKSVSDRKIRRSKDDNRVFVSESELLRILNVTQLGKMSIEELASQLKREDIERMFDWLSLAGKFPWPLDTIADYQLTQKSYDRRSQHDTHLFTILFFITAIGTLIAAPAITLADTATLQNLDRPEAYGNQRLWGALGWGLAAFTIGSSLSMIEELNNCNNPLRVDYMPCFYAFACLMGVALLNGALLEFDDKNSQGTDLWQGLCILLDCQYVCFIVTILFCGIALGFIQTFLYWHLQDIGGSQFLFSTITAIHCISEVITYSCCGVLIKWFGHHQILYVGLSCYIIRFFAYALITNSWAVLPFEILHGLSTAAVWSAAVVFVGLIPGAPATMQGILGGLHWGLGNGGGGVLGGLLITYAGTSMSFLLFGVVSLLGLTLFVCFNNMNHFTCFQWSKEGGTRSQYIRKDDEENVDDETDNDDLY</sequence>
<feature type="domain" description="Major facilitator superfamily associated" evidence="8">
    <location>
        <begin position="103"/>
        <end position="723"/>
    </location>
</feature>
<feature type="transmembrane region" description="Helical" evidence="7">
    <location>
        <begin position="663"/>
        <end position="683"/>
    </location>
</feature>
<feature type="transmembrane region" description="Helical" evidence="7">
    <location>
        <begin position="527"/>
        <end position="547"/>
    </location>
</feature>
<feature type="region of interest" description="Disordered" evidence="6">
    <location>
        <begin position="215"/>
        <end position="240"/>
    </location>
</feature>
<dbReference type="InterPro" id="IPR024989">
    <property type="entry name" value="MFS_assoc_dom"/>
</dbReference>
<feature type="transmembrane region" description="Helical" evidence="7">
    <location>
        <begin position="722"/>
        <end position="742"/>
    </location>
</feature>
<dbReference type="GO" id="GO:0016020">
    <property type="term" value="C:membrane"/>
    <property type="evidence" value="ECO:0007669"/>
    <property type="project" value="UniProtKB-SubCell"/>
</dbReference>
<reference evidence="9" key="1">
    <citation type="journal article" date="2023" name="G3 (Bethesda)">
        <title>Whole genome assembly and annotation of the endangered Caribbean coral Acropora cervicornis.</title>
        <authorList>
            <person name="Selwyn J.D."/>
            <person name="Vollmer S.V."/>
        </authorList>
    </citation>
    <scope>NUCLEOTIDE SEQUENCE</scope>
    <source>
        <strain evidence="9">K2</strain>
    </source>
</reference>
<dbReference type="InterPro" id="IPR051717">
    <property type="entry name" value="MFS_MFSD6"/>
</dbReference>
<dbReference type="AlphaFoldDB" id="A0AAD9QJJ6"/>
<evidence type="ECO:0000313" key="9">
    <source>
        <dbReference type="EMBL" id="KAK2562478.1"/>
    </source>
</evidence>
<evidence type="ECO:0000256" key="2">
    <source>
        <dbReference type="ARBA" id="ARBA00005241"/>
    </source>
</evidence>
<feature type="transmembrane region" description="Helical" evidence="7">
    <location>
        <begin position="139"/>
        <end position="158"/>
    </location>
</feature>
<keyword evidence="3 7" id="KW-0812">Transmembrane</keyword>
<dbReference type="Proteomes" id="UP001249851">
    <property type="component" value="Unassembled WGS sequence"/>
</dbReference>
<feature type="transmembrane region" description="Helical" evidence="7">
    <location>
        <begin position="695"/>
        <end position="716"/>
    </location>
</feature>
<evidence type="ECO:0000313" key="10">
    <source>
        <dbReference type="Proteomes" id="UP001249851"/>
    </source>
</evidence>
<feature type="transmembrane region" description="Helical" evidence="7">
    <location>
        <begin position="601"/>
        <end position="625"/>
    </location>
</feature>
<comment type="similarity">
    <text evidence="2">Belongs to the major facilitator superfamily. MFSD6 family.</text>
</comment>
<evidence type="ECO:0000256" key="4">
    <source>
        <dbReference type="ARBA" id="ARBA00022989"/>
    </source>
</evidence>